<name>A0ABU5V5K9_9GAMM</name>
<evidence type="ECO:0000256" key="1">
    <source>
        <dbReference type="SAM" id="MobiDB-lite"/>
    </source>
</evidence>
<feature type="compositionally biased region" description="Basic and acidic residues" evidence="1">
    <location>
        <begin position="26"/>
        <end position="47"/>
    </location>
</feature>
<dbReference type="EMBL" id="JAYFUH010000248">
    <property type="protein sequence ID" value="MEA5668472.1"/>
    <property type="molecule type" value="Genomic_DNA"/>
</dbReference>
<accession>A0ABU5V5K9</accession>
<keyword evidence="3" id="KW-1185">Reference proteome</keyword>
<dbReference type="Proteomes" id="UP001301653">
    <property type="component" value="Unassembled WGS sequence"/>
</dbReference>
<evidence type="ECO:0000313" key="3">
    <source>
        <dbReference type="Proteomes" id="UP001301653"/>
    </source>
</evidence>
<proteinExistence type="predicted"/>
<protein>
    <submittedName>
        <fullName evidence="2">Uncharacterized protein</fullName>
    </submittedName>
</protein>
<dbReference type="RefSeq" id="WP_323439106.1">
    <property type="nucleotide sequence ID" value="NZ_JAYFUH010000248.1"/>
</dbReference>
<sequence>MNTQRERDTAQQHFGQPNQNAPNKNPPDEREQEQPRRTPGQDHDEEE</sequence>
<gene>
    <name evidence="2" type="ORF">VA603_13065</name>
</gene>
<feature type="region of interest" description="Disordered" evidence="1">
    <location>
        <begin position="1"/>
        <end position="47"/>
    </location>
</feature>
<reference evidence="2 3" key="1">
    <citation type="submission" date="2023-12" db="EMBL/GenBank/DDBJ databases">
        <title>Stenotrophomonas guangdongensis sp. nov., isolated from wilted pepper plants (Capsicum annuum).</title>
        <authorList>
            <person name="Qiu M."/>
            <person name="Li Y."/>
            <person name="Liu Q."/>
            <person name="Zhang X."/>
            <person name="Huang Y."/>
            <person name="Guo R."/>
            <person name="Hu M."/>
            <person name="Zhou J."/>
            <person name="Zhou X."/>
        </authorList>
    </citation>
    <scope>NUCLEOTIDE SEQUENCE [LARGE SCALE GENOMIC DNA]</scope>
    <source>
        <strain evidence="2 3">MH1</strain>
    </source>
</reference>
<comment type="caution">
    <text evidence="2">The sequence shown here is derived from an EMBL/GenBank/DDBJ whole genome shotgun (WGS) entry which is preliminary data.</text>
</comment>
<evidence type="ECO:0000313" key="2">
    <source>
        <dbReference type="EMBL" id="MEA5668472.1"/>
    </source>
</evidence>
<organism evidence="2 3">
    <name type="scientific">Stenotrophomonas capsici</name>
    <dbReference type="NCBI Taxonomy" id="3110230"/>
    <lineage>
        <taxon>Bacteria</taxon>
        <taxon>Pseudomonadati</taxon>
        <taxon>Pseudomonadota</taxon>
        <taxon>Gammaproteobacteria</taxon>
        <taxon>Lysobacterales</taxon>
        <taxon>Lysobacteraceae</taxon>
        <taxon>Stenotrophomonas</taxon>
    </lineage>
</organism>
<feature type="compositionally biased region" description="Basic and acidic residues" evidence="1">
    <location>
        <begin position="1"/>
        <end position="10"/>
    </location>
</feature>